<dbReference type="OrthoDB" id="9799891at2"/>
<organism evidence="1 2">
    <name type="scientific">Nitrococcus mobilis Nb-231</name>
    <dbReference type="NCBI Taxonomy" id="314278"/>
    <lineage>
        <taxon>Bacteria</taxon>
        <taxon>Pseudomonadati</taxon>
        <taxon>Pseudomonadota</taxon>
        <taxon>Gammaproteobacteria</taxon>
        <taxon>Chromatiales</taxon>
        <taxon>Ectothiorhodospiraceae</taxon>
        <taxon>Nitrococcus</taxon>
    </lineage>
</organism>
<sequence>MPVFRENAYSAFNFIVALGGEQGDGSEGTIIGGFSDASGLDTEVQYAEYRNGNERFNAVRKIPNSYKVGDVTLKRGLVGSLDLFAWIQAQREGHHDPRSVTITLLDEAREPVSSWVLRNAQPKKWTGPTLAGKGGTEVAMEELVLCADDVTYEE</sequence>
<dbReference type="RefSeq" id="WP_005000670.1">
    <property type="nucleotide sequence ID" value="NZ_CH672427.1"/>
</dbReference>
<dbReference type="AlphaFoldDB" id="A4BR15"/>
<proteinExistence type="predicted"/>
<dbReference type="EMBL" id="AAOF01000005">
    <property type="protein sequence ID" value="EAR22015.1"/>
    <property type="molecule type" value="Genomic_DNA"/>
</dbReference>
<dbReference type="Pfam" id="PF06841">
    <property type="entry name" value="Phage_T4_gp19"/>
    <property type="match status" value="1"/>
</dbReference>
<protein>
    <submittedName>
        <fullName evidence="1">Conserved hypothetical phage tail region protein</fullName>
    </submittedName>
</protein>
<evidence type="ECO:0000313" key="1">
    <source>
        <dbReference type="EMBL" id="EAR22015.1"/>
    </source>
</evidence>
<dbReference type="PANTHER" id="PTHR38009">
    <property type="entry name" value="CONSERVED HYPOTHETICAL PHAGE TAIL PROTEIN"/>
    <property type="match status" value="1"/>
</dbReference>
<name>A4BR15_9GAMM</name>
<dbReference type="STRING" id="314278.NB231_06491"/>
<reference evidence="1 2" key="1">
    <citation type="submission" date="2006-02" db="EMBL/GenBank/DDBJ databases">
        <authorList>
            <person name="Waterbury J."/>
            <person name="Ferriera S."/>
            <person name="Johnson J."/>
            <person name="Kravitz S."/>
            <person name="Halpern A."/>
            <person name="Remington K."/>
            <person name="Beeson K."/>
            <person name="Tran B."/>
            <person name="Rogers Y.-H."/>
            <person name="Friedman R."/>
            <person name="Venter J.C."/>
        </authorList>
    </citation>
    <scope>NUCLEOTIDE SEQUENCE [LARGE SCALE GENOMIC DNA]</scope>
    <source>
        <strain evidence="1 2">Nb-231</strain>
    </source>
</reference>
<dbReference type="GO" id="GO:0005198">
    <property type="term" value="F:structural molecule activity"/>
    <property type="evidence" value="ECO:0007669"/>
    <property type="project" value="InterPro"/>
</dbReference>
<evidence type="ECO:0000313" key="2">
    <source>
        <dbReference type="Proteomes" id="UP000003374"/>
    </source>
</evidence>
<gene>
    <name evidence="1" type="ORF">NB231_06491</name>
</gene>
<dbReference type="NCBIfam" id="TIGR02241">
    <property type="entry name" value="conserved hypothetical phage tail region protein"/>
    <property type="match status" value="1"/>
</dbReference>
<dbReference type="HOGENOM" id="CLU_101335_3_0_6"/>
<dbReference type="InterPro" id="IPR010667">
    <property type="entry name" value="Phage_T4_Gp19"/>
</dbReference>
<dbReference type="PANTHER" id="PTHR38009:SF1">
    <property type="entry name" value="CONSERVED HYPOTHETICAL PHAGE TAIL PROTEIN"/>
    <property type="match status" value="1"/>
</dbReference>
<dbReference type="InterPro" id="IPR011747">
    <property type="entry name" value="CHP02241"/>
</dbReference>
<dbReference type="Proteomes" id="UP000003374">
    <property type="component" value="Unassembled WGS sequence"/>
</dbReference>
<comment type="caution">
    <text evidence="1">The sequence shown here is derived from an EMBL/GenBank/DDBJ whole genome shotgun (WGS) entry which is preliminary data.</text>
</comment>
<keyword evidence="2" id="KW-1185">Reference proteome</keyword>
<accession>A4BR15</accession>
<dbReference type="eggNOG" id="ENOG503283Q">
    <property type="taxonomic scope" value="Bacteria"/>
</dbReference>